<dbReference type="AlphaFoldDB" id="A0ABD7G4C8"/>
<dbReference type="RefSeq" id="WP_054893689.1">
    <property type="nucleotide sequence ID" value="NZ_PUTQ01000027.1"/>
</dbReference>
<organism evidence="1 2">
    <name type="scientific">Aeromonas hydrophila</name>
    <dbReference type="NCBI Taxonomy" id="644"/>
    <lineage>
        <taxon>Bacteria</taxon>
        <taxon>Pseudomonadati</taxon>
        <taxon>Pseudomonadota</taxon>
        <taxon>Gammaproteobacteria</taxon>
        <taxon>Aeromonadales</taxon>
        <taxon>Aeromonadaceae</taxon>
        <taxon>Aeromonas</taxon>
    </lineage>
</organism>
<proteinExistence type="predicted"/>
<reference evidence="1 2" key="1">
    <citation type="journal article" date="2018" name="PLoS ONE">
        <title>Phenotypic characterization and whole genome analysis of extended-spectrum beta-lactamase-producing bacteria isolated from dogs in Germany.</title>
        <authorList>
            <person name="Boehmer T."/>
            <person name="Vogler A.J."/>
            <person name="Thomas A."/>
            <person name="Sauer S."/>
            <person name="Hergenroether M."/>
            <person name="Straubinger R.K."/>
            <person name="Birdsell D."/>
            <person name="Keim P."/>
            <person name="Sahl J.W."/>
            <person name="Williamson C.H."/>
            <person name="Riehm J.M."/>
        </authorList>
    </citation>
    <scope>NUCLEOTIDE SEQUENCE [LARGE SCALE GENOMIC DNA]</scope>
    <source>
        <strain evidence="1 2">AFG_SD03_1510_Ahy_093</strain>
    </source>
</reference>
<protein>
    <submittedName>
        <fullName evidence="1">Uncharacterized protein</fullName>
    </submittedName>
</protein>
<accession>A0ABD7G4C8</accession>
<dbReference type="EMBL" id="PUTQ01000027">
    <property type="protein sequence ID" value="RCF46456.1"/>
    <property type="molecule type" value="Genomic_DNA"/>
</dbReference>
<dbReference type="Proteomes" id="UP000253075">
    <property type="component" value="Unassembled WGS sequence"/>
</dbReference>
<reference evidence="2" key="2">
    <citation type="submission" date="2018-02" db="EMBL/GenBank/DDBJ databases">
        <title>Phenotypic characterization and whole genome analysis of multidrug-resistant, extended-spectrum beta-lactamase-producing bacteria isolated from dogs in Germany.</title>
        <authorList>
            <person name="Williamson C."/>
        </authorList>
    </citation>
    <scope>NUCLEOTIDE SEQUENCE [LARGE SCALE GENOMIC DNA]</scope>
    <source>
        <strain evidence="2">AFG_SD03_1510_Ahy_093</strain>
    </source>
</reference>
<evidence type="ECO:0000313" key="1">
    <source>
        <dbReference type="EMBL" id="RCF46456.1"/>
    </source>
</evidence>
<comment type="caution">
    <text evidence="1">The sequence shown here is derived from an EMBL/GenBank/DDBJ whole genome shotgun (WGS) entry which is preliminary data.</text>
</comment>
<evidence type="ECO:0000313" key="2">
    <source>
        <dbReference type="Proteomes" id="UP000253075"/>
    </source>
</evidence>
<name>A0ABD7G4C8_AERHY</name>
<sequence>MAAVLHLVRPIAHTEHVMSRVFTEEFVSRLELVNRVARELRAMGYRVVQESLYPGQTDRPTITVTPGSTKQLKPLLELGHGRTIETQADGSRLCSIHYQGIRVAWKEVLRAKELMQ</sequence>
<gene>
    <name evidence="1" type="ORF">C6C11_17285</name>
</gene>